<evidence type="ECO:0000313" key="3">
    <source>
        <dbReference type="Proteomes" id="UP000007797"/>
    </source>
</evidence>
<evidence type="ECO:0000313" key="2">
    <source>
        <dbReference type="EMBL" id="EGG24068.1"/>
    </source>
</evidence>
<sequence length="95" mass="11181">MAIVIRLYKEIIFTYLLVFVFFSTKLITSDLIEGEGVKPVQEEDYSYRGVDLKVVWSKDTHERGRDRSRSEQARDQEQSRAVIKSKKYLCVDDPF</sequence>
<name>F4PKE4_CACFS</name>
<organism evidence="2 3">
    <name type="scientific">Cavenderia fasciculata</name>
    <name type="common">Slime mold</name>
    <name type="synonym">Dictyostelium fasciculatum</name>
    <dbReference type="NCBI Taxonomy" id="261658"/>
    <lineage>
        <taxon>Eukaryota</taxon>
        <taxon>Amoebozoa</taxon>
        <taxon>Evosea</taxon>
        <taxon>Eumycetozoa</taxon>
        <taxon>Dictyostelia</taxon>
        <taxon>Acytosteliales</taxon>
        <taxon>Cavenderiaceae</taxon>
        <taxon>Cavenderia</taxon>
    </lineage>
</organism>
<feature type="region of interest" description="Disordered" evidence="1">
    <location>
        <begin position="59"/>
        <end position="80"/>
    </location>
</feature>
<keyword evidence="3" id="KW-1185">Reference proteome</keyword>
<dbReference type="Proteomes" id="UP000007797">
    <property type="component" value="Unassembled WGS sequence"/>
</dbReference>
<reference evidence="3" key="1">
    <citation type="journal article" date="2011" name="Genome Res.">
        <title>Phylogeny-wide analysis of social amoeba genomes highlights ancient origins for complex intercellular communication.</title>
        <authorList>
            <person name="Heidel A.J."/>
            <person name="Lawal H.M."/>
            <person name="Felder M."/>
            <person name="Schilde C."/>
            <person name="Helps N.R."/>
            <person name="Tunggal B."/>
            <person name="Rivero F."/>
            <person name="John U."/>
            <person name="Schleicher M."/>
            <person name="Eichinger L."/>
            <person name="Platzer M."/>
            <person name="Noegel A.A."/>
            <person name="Schaap P."/>
            <person name="Gloeckner G."/>
        </authorList>
    </citation>
    <scope>NUCLEOTIDE SEQUENCE [LARGE SCALE GENOMIC DNA]</scope>
    <source>
        <strain evidence="3">SH3</strain>
    </source>
</reference>
<dbReference type="AlphaFoldDB" id="F4PKE4"/>
<protein>
    <submittedName>
        <fullName evidence="2">Uncharacterized protein</fullName>
    </submittedName>
</protein>
<gene>
    <name evidence="2" type="ORF">DFA_06206</name>
</gene>
<evidence type="ECO:0000256" key="1">
    <source>
        <dbReference type="SAM" id="MobiDB-lite"/>
    </source>
</evidence>
<dbReference type="KEGG" id="dfa:DFA_06206"/>
<dbReference type="EMBL" id="GL883007">
    <property type="protein sequence ID" value="EGG24068.1"/>
    <property type="molecule type" value="Genomic_DNA"/>
</dbReference>
<dbReference type="RefSeq" id="XP_004361919.1">
    <property type="nucleotide sequence ID" value="XM_004361862.1"/>
</dbReference>
<dbReference type="GeneID" id="14876040"/>
<accession>F4PKE4</accession>
<feature type="compositionally biased region" description="Basic and acidic residues" evidence="1">
    <location>
        <begin position="59"/>
        <end position="78"/>
    </location>
</feature>
<proteinExistence type="predicted"/>